<dbReference type="AlphaFoldDB" id="A0A8H7EV68"/>
<reference evidence="1" key="1">
    <citation type="submission" date="2020-01" db="EMBL/GenBank/DDBJ databases">
        <title>Genome Sequencing of Three Apophysomyces-Like Fungal Strains Confirms a Novel Fungal Genus in the Mucoromycota with divergent Burkholderia-like Endosymbiotic Bacteria.</title>
        <authorList>
            <person name="Stajich J.E."/>
            <person name="Macias A.M."/>
            <person name="Carter-House D."/>
            <person name="Lovett B."/>
            <person name="Kasson L.R."/>
            <person name="Berry K."/>
            <person name="Grigoriev I."/>
            <person name="Chang Y."/>
            <person name="Spatafora J."/>
            <person name="Kasson M.T."/>
        </authorList>
    </citation>
    <scope>NUCLEOTIDE SEQUENCE</scope>
    <source>
        <strain evidence="1">NRRL A-21654</strain>
    </source>
</reference>
<gene>
    <name evidence="1" type="ORF">EC973_001004</name>
</gene>
<name>A0A8H7EV68_9FUNG</name>
<sequence length="164" mass="17552">MVKAFSVISAIAIFGFVSVHAGLLHDLLHHKDGDHNDAPYGSDDHWDGHDGHDGHGGYDGYDGHDGKDGHYGGDSHIPGYDGGWDNDAHTWGPPLFGSPDVQNPEPHPNWACMCFSDENTDRLCYKAGGLTGQLSGNHVCIVSEYSYGAFQHHCGGAHCTQLGG</sequence>
<protein>
    <submittedName>
        <fullName evidence="1">Uncharacterized protein</fullName>
    </submittedName>
</protein>
<evidence type="ECO:0000313" key="2">
    <source>
        <dbReference type="Proteomes" id="UP000605846"/>
    </source>
</evidence>
<proteinExistence type="predicted"/>
<dbReference type="Proteomes" id="UP000605846">
    <property type="component" value="Unassembled WGS sequence"/>
</dbReference>
<evidence type="ECO:0000313" key="1">
    <source>
        <dbReference type="EMBL" id="KAF7730958.1"/>
    </source>
</evidence>
<dbReference type="EMBL" id="JABAYA010000012">
    <property type="protein sequence ID" value="KAF7730958.1"/>
    <property type="molecule type" value="Genomic_DNA"/>
</dbReference>
<keyword evidence="2" id="KW-1185">Reference proteome</keyword>
<comment type="caution">
    <text evidence="1">The sequence shown here is derived from an EMBL/GenBank/DDBJ whole genome shotgun (WGS) entry which is preliminary data.</text>
</comment>
<dbReference type="OrthoDB" id="10460094at2759"/>
<accession>A0A8H7EV68</accession>
<organism evidence="1 2">
    <name type="scientific">Apophysomyces ossiformis</name>
    <dbReference type="NCBI Taxonomy" id="679940"/>
    <lineage>
        <taxon>Eukaryota</taxon>
        <taxon>Fungi</taxon>
        <taxon>Fungi incertae sedis</taxon>
        <taxon>Mucoromycota</taxon>
        <taxon>Mucoromycotina</taxon>
        <taxon>Mucoromycetes</taxon>
        <taxon>Mucorales</taxon>
        <taxon>Mucorineae</taxon>
        <taxon>Mucoraceae</taxon>
        <taxon>Apophysomyces</taxon>
    </lineage>
</organism>